<evidence type="ECO:0000313" key="7">
    <source>
        <dbReference type="Proteomes" id="UP000500755"/>
    </source>
</evidence>
<dbReference type="Proteomes" id="UP000500755">
    <property type="component" value="Chromosome"/>
</dbReference>
<evidence type="ECO:0000256" key="2">
    <source>
        <dbReference type="ARBA" id="ARBA00023125"/>
    </source>
</evidence>
<sequence length="202" mass="21703">MGRSTQEKALENRARIVDRANALFRQRGVDNVSVSDVMGACGMTVGGFYKHFDSKDALVAQACGLAFTQALKAWDEVYENADTNARERNLELVRRYINNRSPERRCPILAFAPHVATGDAAGPAVRAYQAGIHELFEKFVEGAGTEGEPPVPAASREAMALFAAMVGARVLNQAAGNAGWVRDIEDAVIAAAASLSPKNEKP</sequence>
<keyword evidence="3" id="KW-0804">Transcription</keyword>
<dbReference type="AlphaFoldDB" id="A0A858ZTJ6"/>
<keyword evidence="2 4" id="KW-0238">DNA-binding</keyword>
<evidence type="ECO:0000313" key="6">
    <source>
        <dbReference type="EMBL" id="QKD44196.1"/>
    </source>
</evidence>
<dbReference type="RefSeq" id="WP_013519107.1">
    <property type="nucleotide sequence ID" value="NZ_CP051298.1"/>
</dbReference>
<proteinExistence type="predicted"/>
<dbReference type="EMBL" id="CP051298">
    <property type="protein sequence ID" value="QKD44196.1"/>
    <property type="molecule type" value="Genomic_DNA"/>
</dbReference>
<dbReference type="InterPro" id="IPR001647">
    <property type="entry name" value="HTH_TetR"/>
</dbReference>
<evidence type="ECO:0000259" key="5">
    <source>
        <dbReference type="PROSITE" id="PS50977"/>
    </source>
</evidence>
<dbReference type="PROSITE" id="PS50977">
    <property type="entry name" value="HTH_TETR_2"/>
    <property type="match status" value="1"/>
</dbReference>
<name>A0A858ZTJ6_9BURK</name>
<dbReference type="Gene3D" id="1.10.357.10">
    <property type="entry name" value="Tetracycline Repressor, domain 2"/>
    <property type="match status" value="1"/>
</dbReference>
<dbReference type="InterPro" id="IPR036271">
    <property type="entry name" value="Tet_transcr_reg_TetR-rel_C_sf"/>
</dbReference>
<dbReference type="OMA" id="YPEDHKQ"/>
<dbReference type="PRINTS" id="PR00455">
    <property type="entry name" value="HTHTETR"/>
</dbReference>
<evidence type="ECO:0000256" key="4">
    <source>
        <dbReference type="PROSITE-ProRule" id="PRU00335"/>
    </source>
</evidence>
<dbReference type="PANTHER" id="PTHR47506">
    <property type="entry name" value="TRANSCRIPTIONAL REGULATORY PROTEIN"/>
    <property type="match status" value="1"/>
</dbReference>
<feature type="domain" description="HTH tetR-type" evidence="5">
    <location>
        <begin position="10"/>
        <end position="70"/>
    </location>
</feature>
<dbReference type="Gene3D" id="1.10.10.60">
    <property type="entry name" value="Homeodomain-like"/>
    <property type="match status" value="1"/>
</dbReference>
<dbReference type="GO" id="GO:0003677">
    <property type="term" value="F:DNA binding"/>
    <property type="evidence" value="ECO:0007669"/>
    <property type="project" value="UniProtKB-UniRule"/>
</dbReference>
<dbReference type="Pfam" id="PF00440">
    <property type="entry name" value="TetR_N"/>
    <property type="match status" value="1"/>
</dbReference>
<evidence type="ECO:0000256" key="3">
    <source>
        <dbReference type="ARBA" id="ARBA00023163"/>
    </source>
</evidence>
<feature type="DNA-binding region" description="H-T-H motif" evidence="4">
    <location>
        <begin position="33"/>
        <end position="52"/>
    </location>
</feature>
<protein>
    <submittedName>
        <fullName evidence="6">TetR/AcrR family transcriptional regulator</fullName>
    </submittedName>
</protein>
<reference evidence="6 7" key="1">
    <citation type="submission" date="2020-05" db="EMBL/GenBank/DDBJ databases">
        <title>Complete genome sequence of Alicycliphilus denitrificans DP3.</title>
        <authorList>
            <person name="Chen X."/>
        </authorList>
    </citation>
    <scope>NUCLEOTIDE SEQUENCE [LARGE SCALE GENOMIC DNA]</scope>
    <source>
        <strain evidence="6 7">DP3</strain>
    </source>
</reference>
<accession>A0A858ZTJ6</accession>
<organism evidence="6 7">
    <name type="scientific">Alicycliphilus denitrificans</name>
    <dbReference type="NCBI Taxonomy" id="179636"/>
    <lineage>
        <taxon>Bacteria</taxon>
        <taxon>Pseudomonadati</taxon>
        <taxon>Pseudomonadota</taxon>
        <taxon>Betaproteobacteria</taxon>
        <taxon>Burkholderiales</taxon>
        <taxon>Comamonadaceae</taxon>
        <taxon>Alicycliphilus</taxon>
    </lineage>
</organism>
<keyword evidence="1" id="KW-0805">Transcription regulation</keyword>
<dbReference type="InterPro" id="IPR009057">
    <property type="entry name" value="Homeodomain-like_sf"/>
</dbReference>
<dbReference type="SUPFAM" id="SSF46689">
    <property type="entry name" value="Homeodomain-like"/>
    <property type="match status" value="1"/>
</dbReference>
<dbReference type="SUPFAM" id="SSF48498">
    <property type="entry name" value="Tetracyclin repressor-like, C-terminal domain"/>
    <property type="match status" value="1"/>
</dbReference>
<evidence type="ECO:0000256" key="1">
    <source>
        <dbReference type="ARBA" id="ARBA00023015"/>
    </source>
</evidence>
<gene>
    <name evidence="6" type="ORF">HF896_11435</name>
</gene>
<dbReference type="PANTHER" id="PTHR47506:SF7">
    <property type="entry name" value="TRANSCRIPTIONAL REGULATORY PROTEIN"/>
    <property type="match status" value="1"/>
</dbReference>